<feature type="binding site" evidence="3">
    <location>
        <position position="141"/>
    </location>
    <ligand>
        <name>substrate</name>
    </ligand>
</feature>
<dbReference type="InterPro" id="IPR011146">
    <property type="entry name" value="HIT-like"/>
</dbReference>
<dbReference type="Pfam" id="PF01230">
    <property type="entry name" value="HIT"/>
    <property type="match status" value="1"/>
</dbReference>
<feature type="binding site" evidence="3">
    <location>
        <position position="69"/>
    </location>
    <ligand>
        <name>substrate</name>
    </ligand>
</feature>
<keyword evidence="7" id="KW-0548">Nucleotidyltransferase</keyword>
<evidence type="ECO:0000256" key="2">
    <source>
        <dbReference type="PIRSR" id="PIRSR639383-1"/>
    </source>
</evidence>
<keyword evidence="6" id="KW-0378">Hydrolase</keyword>
<keyword evidence="7" id="KW-0808">Transferase</keyword>
<dbReference type="PROSITE" id="PS51084">
    <property type="entry name" value="HIT_2"/>
    <property type="match status" value="1"/>
</dbReference>
<evidence type="ECO:0000313" key="8">
    <source>
        <dbReference type="Proteomes" id="UP000321154"/>
    </source>
</evidence>
<dbReference type="OrthoDB" id="9784774at2"/>
<dbReference type="GO" id="GO:0003877">
    <property type="term" value="F:ATP:ADP adenylyltransferase activity"/>
    <property type="evidence" value="ECO:0007669"/>
    <property type="project" value="UniProtKB-EC"/>
</dbReference>
<accession>A0A7W3PIB0</accession>
<dbReference type="GO" id="GO:0000166">
    <property type="term" value="F:nucleotide binding"/>
    <property type="evidence" value="ECO:0007669"/>
    <property type="project" value="UniProtKB-KW"/>
</dbReference>
<evidence type="ECO:0000259" key="5">
    <source>
        <dbReference type="PROSITE" id="PS51084"/>
    </source>
</evidence>
<dbReference type="Proteomes" id="UP000321154">
    <property type="component" value="Unassembled WGS sequence"/>
</dbReference>
<dbReference type="PANTHER" id="PTHR42997">
    <property type="entry name" value="HIT FAMILY HYDROLASE"/>
    <property type="match status" value="1"/>
</dbReference>
<evidence type="ECO:0000313" key="7">
    <source>
        <dbReference type="EMBL" id="MBA8812818.1"/>
    </source>
</evidence>
<reference evidence="6 8" key="1">
    <citation type="submission" date="2019-07" db="EMBL/GenBank/DDBJ databases">
        <title>Whole genome shotgun sequence of Frigoribacterium faeni NBRC 103066.</title>
        <authorList>
            <person name="Hosoyama A."/>
            <person name="Uohara A."/>
            <person name="Ohji S."/>
            <person name="Ichikawa N."/>
        </authorList>
    </citation>
    <scope>NUCLEOTIDE SEQUENCE [LARGE SCALE GENOMIC DNA]</scope>
    <source>
        <strain evidence="6 8">NBRC 103066</strain>
    </source>
</reference>
<dbReference type="GO" id="GO:0016787">
    <property type="term" value="F:hydrolase activity"/>
    <property type="evidence" value="ECO:0007669"/>
    <property type="project" value="UniProtKB-KW"/>
</dbReference>
<dbReference type="SUPFAM" id="SSF54197">
    <property type="entry name" value="HIT-like"/>
    <property type="match status" value="1"/>
</dbReference>
<evidence type="ECO:0000256" key="1">
    <source>
        <dbReference type="ARBA" id="ARBA00022741"/>
    </source>
</evidence>
<organism evidence="7 9">
    <name type="scientific">Frigoribacterium faeni</name>
    <dbReference type="NCBI Taxonomy" id="145483"/>
    <lineage>
        <taxon>Bacteria</taxon>
        <taxon>Bacillati</taxon>
        <taxon>Actinomycetota</taxon>
        <taxon>Actinomycetes</taxon>
        <taxon>Micrococcales</taxon>
        <taxon>Microbacteriaceae</taxon>
        <taxon>Frigoribacterium</taxon>
    </lineage>
</organism>
<dbReference type="PANTHER" id="PTHR42997:SF1">
    <property type="entry name" value="AP-4-A PHOSPHORYLASE"/>
    <property type="match status" value="1"/>
</dbReference>
<feature type="active site" description="Tele-AMP-histidine intermediate" evidence="2">
    <location>
        <position position="139"/>
    </location>
</feature>
<dbReference type="CDD" id="cd01275">
    <property type="entry name" value="FHIT"/>
    <property type="match status" value="1"/>
</dbReference>
<dbReference type="Proteomes" id="UP000522688">
    <property type="component" value="Unassembled WGS sequence"/>
</dbReference>
<proteinExistence type="predicted"/>
<evidence type="ECO:0000313" key="6">
    <source>
        <dbReference type="EMBL" id="GEK82446.1"/>
    </source>
</evidence>
<keyword evidence="1" id="KW-0547">Nucleotide-binding</keyword>
<protein>
    <submittedName>
        <fullName evidence="7">ATP adenylyltransferase</fullName>
        <ecNumber evidence="7">2.7.7.53</ecNumber>
    </submittedName>
    <submittedName>
        <fullName evidence="6">Hydrolase</fullName>
    </submittedName>
</protein>
<dbReference type="AlphaFoldDB" id="A0A7W3PIB0"/>
<dbReference type="EMBL" id="JACGWW010000001">
    <property type="protein sequence ID" value="MBA8812818.1"/>
    <property type="molecule type" value="Genomic_DNA"/>
</dbReference>
<gene>
    <name evidence="7" type="ORF">FB463_001042</name>
    <name evidence="6" type="ORF">FFA01_07550</name>
</gene>
<keyword evidence="8" id="KW-1185">Reference proteome</keyword>
<dbReference type="EC" id="2.7.7.53" evidence="7"/>
<dbReference type="EMBL" id="BJUV01000005">
    <property type="protein sequence ID" value="GEK82446.1"/>
    <property type="molecule type" value="Genomic_DNA"/>
</dbReference>
<dbReference type="RefSeq" id="WP_146853150.1">
    <property type="nucleotide sequence ID" value="NZ_BAAAHR010000002.1"/>
</dbReference>
<sequence length="192" mass="20573">MDDTAAESSADFAAVPDAFQRLWTPHRAVYVGQGQSANDDDCPFCSAPTRSDDEALIVARGRHAYVVLNLFPYNPGHLLVCPYRHVATYDLATPDEIVEIAHLTQTAMRVLTDVSRAQGFNIGMNQGRVGGAGIAEHLHQHVVPRYGGDSNFFPIIAETKAVTRLLGDVRDAVAEAWPTASSASSATASPAP</sequence>
<comment type="caution">
    <text evidence="7">The sequence shown here is derived from an EMBL/GenBank/DDBJ whole genome shotgun (WGS) entry which is preliminary data.</text>
</comment>
<dbReference type="InterPro" id="IPR036265">
    <property type="entry name" value="HIT-like_sf"/>
</dbReference>
<evidence type="ECO:0000256" key="4">
    <source>
        <dbReference type="PROSITE-ProRule" id="PRU00464"/>
    </source>
</evidence>
<dbReference type="InterPro" id="IPR039383">
    <property type="entry name" value="FHIT"/>
</dbReference>
<name>A0A7W3PIB0_9MICO</name>
<dbReference type="InterPro" id="IPR052908">
    <property type="entry name" value="AP-4-A_phosphorylase"/>
</dbReference>
<dbReference type="Gene3D" id="3.30.428.10">
    <property type="entry name" value="HIT-like"/>
    <property type="match status" value="1"/>
</dbReference>
<reference evidence="7 9" key="2">
    <citation type="submission" date="2020-07" db="EMBL/GenBank/DDBJ databases">
        <title>Sequencing the genomes of 1000 actinobacteria strains.</title>
        <authorList>
            <person name="Klenk H.-P."/>
        </authorList>
    </citation>
    <scope>NUCLEOTIDE SEQUENCE [LARGE SCALE GENOMIC DNA]</scope>
    <source>
        <strain evidence="7 9">DSM 10309</strain>
    </source>
</reference>
<feature type="domain" description="HIT" evidence="5">
    <location>
        <begin position="43"/>
        <end position="152"/>
    </location>
</feature>
<feature type="short sequence motif" description="Histidine triad motif" evidence="4">
    <location>
        <begin position="137"/>
        <end position="141"/>
    </location>
</feature>
<evidence type="ECO:0000313" key="9">
    <source>
        <dbReference type="Proteomes" id="UP000522688"/>
    </source>
</evidence>
<evidence type="ECO:0000256" key="3">
    <source>
        <dbReference type="PIRSR" id="PIRSR639383-2"/>
    </source>
</evidence>